<dbReference type="Proteomes" id="UP001227268">
    <property type="component" value="Unassembled WGS sequence"/>
</dbReference>
<accession>A0ACC2V7E0</accession>
<dbReference type="EMBL" id="JASBWT010000024">
    <property type="protein sequence ID" value="KAJ9094756.1"/>
    <property type="molecule type" value="Genomic_DNA"/>
</dbReference>
<organism evidence="1 2">
    <name type="scientific">Naganishia friedmannii</name>
    <dbReference type="NCBI Taxonomy" id="89922"/>
    <lineage>
        <taxon>Eukaryota</taxon>
        <taxon>Fungi</taxon>
        <taxon>Dikarya</taxon>
        <taxon>Basidiomycota</taxon>
        <taxon>Agaricomycotina</taxon>
        <taxon>Tremellomycetes</taxon>
        <taxon>Filobasidiales</taxon>
        <taxon>Filobasidiaceae</taxon>
        <taxon>Naganishia</taxon>
    </lineage>
</organism>
<evidence type="ECO:0000313" key="1">
    <source>
        <dbReference type="EMBL" id="KAJ9094756.1"/>
    </source>
</evidence>
<keyword evidence="2" id="KW-1185">Reference proteome</keyword>
<proteinExistence type="predicted"/>
<protein>
    <submittedName>
        <fullName evidence="1">Uncharacterized protein</fullName>
    </submittedName>
</protein>
<gene>
    <name evidence="1" type="ORF">QFC21_005914</name>
</gene>
<reference evidence="1" key="1">
    <citation type="submission" date="2023-04" db="EMBL/GenBank/DDBJ databases">
        <title>Draft Genome sequencing of Naganishia species isolated from polar environments using Oxford Nanopore Technology.</title>
        <authorList>
            <person name="Leo P."/>
            <person name="Venkateswaran K."/>
        </authorList>
    </citation>
    <scope>NUCLEOTIDE SEQUENCE</scope>
    <source>
        <strain evidence="1">MNA-CCFEE 5423</strain>
    </source>
</reference>
<sequence length="294" mass="33531">MAKNGAMPVQEEWNEGGGHDQLGTISLAYAIEQQEKRDLLQIKGDPRNESAYSYLYASILDWTKKEAEPSTTTASAITVVMEEVPDEFKDDVEGAECTRLKRQNTPDILFVWYNEKSRKNWPSTHIRIVTPLLDEDTDGRKHYRLTFSSGYQPGFSRLRCIMRIAQYNDLQVIKNLGKGNLQVDIEWYRWWSEKTVVDTEEAASVSLGRILHDKADLWASEAMKVDWVMNAPLQDMLIAICQVLFKAEYLACLKEFRSAKPEEQQAENDPSIAKDRAAASYTTGCHAETSRYCA</sequence>
<name>A0ACC2V7E0_9TREE</name>
<comment type="caution">
    <text evidence="1">The sequence shown here is derived from an EMBL/GenBank/DDBJ whole genome shotgun (WGS) entry which is preliminary data.</text>
</comment>
<evidence type="ECO:0000313" key="2">
    <source>
        <dbReference type="Proteomes" id="UP001227268"/>
    </source>
</evidence>